<dbReference type="GO" id="GO:0033177">
    <property type="term" value="C:proton-transporting two-sector ATPase complex, proton-transporting domain"/>
    <property type="evidence" value="ECO:0007669"/>
    <property type="project" value="InterPro"/>
</dbReference>
<dbReference type="EMBL" id="FOUU01000003">
    <property type="protein sequence ID" value="SFM75542.1"/>
    <property type="molecule type" value="Genomic_DNA"/>
</dbReference>
<dbReference type="InterPro" id="IPR002379">
    <property type="entry name" value="ATPase_proteolipid_c-like_dom"/>
</dbReference>
<proteinExistence type="inferred from homology"/>
<evidence type="ECO:0000259" key="14">
    <source>
        <dbReference type="Pfam" id="PF00137"/>
    </source>
</evidence>
<keyword evidence="11 12" id="KW-0066">ATP synthesis</keyword>
<evidence type="ECO:0000313" key="15">
    <source>
        <dbReference type="EMBL" id="SFM75542.1"/>
    </source>
</evidence>
<keyword evidence="10 12" id="KW-0472">Membrane</keyword>
<feature type="transmembrane region" description="Helical" evidence="12">
    <location>
        <begin position="39"/>
        <end position="66"/>
    </location>
</feature>
<evidence type="ECO:0000256" key="3">
    <source>
        <dbReference type="ARBA" id="ARBA00022448"/>
    </source>
</evidence>
<protein>
    <recommendedName>
        <fullName evidence="12">ATP synthase subunit c</fullName>
    </recommendedName>
    <alternativeName>
        <fullName evidence="12">ATP synthase F(0) sector subunit c</fullName>
    </alternativeName>
    <alternativeName>
        <fullName evidence="12">F-type ATPase subunit c</fullName>
        <shortName evidence="12">F-ATPase subunit c</shortName>
    </alternativeName>
    <alternativeName>
        <fullName evidence="12">Lipid-binding protein</fullName>
    </alternativeName>
</protein>
<evidence type="ECO:0000256" key="1">
    <source>
        <dbReference type="ARBA" id="ARBA00004141"/>
    </source>
</evidence>
<dbReference type="HAMAP" id="MF_01396">
    <property type="entry name" value="ATP_synth_c_bact"/>
    <property type="match status" value="1"/>
</dbReference>
<reference evidence="15 16" key="1">
    <citation type="submission" date="2016-10" db="EMBL/GenBank/DDBJ databases">
        <authorList>
            <person name="de Groot N.N."/>
        </authorList>
    </citation>
    <scope>NUCLEOTIDE SEQUENCE [LARGE SCALE GENOMIC DNA]</scope>
    <source>
        <strain evidence="15 16">DSM 9990</strain>
    </source>
</reference>
<dbReference type="SUPFAM" id="SSF81333">
    <property type="entry name" value="F1F0 ATP synthase subunit C"/>
    <property type="match status" value="1"/>
</dbReference>
<dbReference type="RefSeq" id="WP_093394529.1">
    <property type="nucleotide sequence ID" value="NZ_FOUU01000003.1"/>
</dbReference>
<gene>
    <name evidence="12" type="primary">atpE</name>
    <name evidence="15" type="ORF">SAMN05660836_01391</name>
</gene>
<dbReference type="GO" id="GO:0005886">
    <property type="term" value="C:plasma membrane"/>
    <property type="evidence" value="ECO:0007669"/>
    <property type="project" value="UniProtKB-SubCell"/>
</dbReference>
<dbReference type="GO" id="GO:0045259">
    <property type="term" value="C:proton-transporting ATP synthase complex"/>
    <property type="evidence" value="ECO:0007669"/>
    <property type="project" value="UniProtKB-KW"/>
</dbReference>
<evidence type="ECO:0000256" key="5">
    <source>
        <dbReference type="ARBA" id="ARBA00022692"/>
    </source>
</evidence>
<dbReference type="PANTHER" id="PTHR10031:SF0">
    <property type="entry name" value="ATPASE PROTEIN 9"/>
    <property type="match status" value="1"/>
</dbReference>
<keyword evidence="7 12" id="KW-1133">Transmembrane helix</keyword>
<dbReference type="InterPro" id="IPR000454">
    <property type="entry name" value="ATP_synth_F0_csu"/>
</dbReference>
<comment type="function">
    <text evidence="12">F(1)F(0) ATP synthase produces ATP from ADP in the presence of a proton or sodium gradient. F-type ATPases consist of two structural domains, F(1) containing the extramembraneous catalytic core and F(0) containing the membrane proton channel, linked together by a central stalk and a peripheral stalk. During catalysis, ATP synthesis in the catalytic domain of F(1) is coupled via a rotary mechanism of the central stalk subunits to proton translocation.</text>
</comment>
<dbReference type="Gene3D" id="1.20.120.610">
    <property type="entry name" value="lithium bound rotor ring of v- atpase"/>
    <property type="match status" value="1"/>
</dbReference>
<dbReference type="AlphaFoldDB" id="A0A1I4TFS1"/>
<evidence type="ECO:0000256" key="6">
    <source>
        <dbReference type="ARBA" id="ARBA00022781"/>
    </source>
</evidence>
<dbReference type="Pfam" id="PF00137">
    <property type="entry name" value="ATP-synt_C"/>
    <property type="match status" value="1"/>
</dbReference>
<evidence type="ECO:0000256" key="4">
    <source>
        <dbReference type="ARBA" id="ARBA00022547"/>
    </source>
</evidence>
<dbReference type="STRING" id="39841.SAMN05660836_01391"/>
<evidence type="ECO:0000313" key="16">
    <source>
        <dbReference type="Proteomes" id="UP000199611"/>
    </source>
</evidence>
<dbReference type="GO" id="GO:0008289">
    <property type="term" value="F:lipid binding"/>
    <property type="evidence" value="ECO:0007669"/>
    <property type="project" value="UniProtKB-KW"/>
</dbReference>
<keyword evidence="16" id="KW-1185">Reference proteome</keyword>
<dbReference type="PROSITE" id="PS51257">
    <property type="entry name" value="PROKAR_LIPOPROTEIN"/>
    <property type="match status" value="1"/>
</dbReference>
<accession>A0A1I4TFS1</accession>
<feature type="domain" description="V-ATPase proteolipid subunit C-like" evidence="14">
    <location>
        <begin position="45"/>
        <end position="108"/>
    </location>
</feature>
<keyword evidence="4 12" id="KW-0138">CF(0)</keyword>
<organism evidence="15 16">
    <name type="scientific">Thermodesulforhabdus norvegica</name>
    <dbReference type="NCBI Taxonomy" id="39841"/>
    <lineage>
        <taxon>Bacteria</taxon>
        <taxon>Pseudomonadati</taxon>
        <taxon>Thermodesulfobacteriota</taxon>
        <taxon>Syntrophobacteria</taxon>
        <taxon>Syntrophobacterales</taxon>
        <taxon>Thermodesulforhabdaceae</taxon>
        <taxon>Thermodesulforhabdus</taxon>
    </lineage>
</organism>
<evidence type="ECO:0000256" key="11">
    <source>
        <dbReference type="ARBA" id="ARBA00023310"/>
    </source>
</evidence>
<comment type="similarity">
    <text evidence="2 12">Belongs to the ATPase C chain family.</text>
</comment>
<keyword evidence="6 12" id="KW-0375">Hydrogen ion transport</keyword>
<evidence type="ECO:0000256" key="7">
    <source>
        <dbReference type="ARBA" id="ARBA00022989"/>
    </source>
</evidence>
<keyword evidence="9 12" id="KW-0446">Lipid-binding</keyword>
<evidence type="ECO:0000256" key="12">
    <source>
        <dbReference type="HAMAP-Rule" id="MF_01396"/>
    </source>
</evidence>
<name>A0A1I4TFS1_9BACT</name>
<keyword evidence="13" id="KW-0732">Signal</keyword>
<evidence type="ECO:0000256" key="10">
    <source>
        <dbReference type="ARBA" id="ARBA00023136"/>
    </source>
</evidence>
<feature type="transmembrane region" description="Helical" evidence="12">
    <location>
        <begin position="87"/>
        <end position="111"/>
    </location>
</feature>
<dbReference type="CDD" id="cd18121">
    <property type="entry name" value="ATP-synt_Fo_c"/>
    <property type="match status" value="1"/>
</dbReference>
<evidence type="ECO:0000256" key="2">
    <source>
        <dbReference type="ARBA" id="ARBA00006704"/>
    </source>
</evidence>
<keyword evidence="12" id="KW-1003">Cell membrane</keyword>
<evidence type="ECO:0000256" key="8">
    <source>
        <dbReference type="ARBA" id="ARBA00023065"/>
    </source>
</evidence>
<keyword evidence="3 12" id="KW-0813">Transport</keyword>
<keyword evidence="5 12" id="KW-0812">Transmembrane</keyword>
<dbReference type="PROSITE" id="PS00605">
    <property type="entry name" value="ATPASE_C"/>
    <property type="match status" value="1"/>
</dbReference>
<comment type="subcellular location">
    <subcellularLocation>
        <location evidence="12">Cell membrane</location>
        <topology evidence="12">Multi-pass membrane protein</topology>
    </subcellularLocation>
    <subcellularLocation>
        <location evidence="1">Membrane</location>
        <topology evidence="1">Multi-pass membrane protein</topology>
    </subcellularLocation>
</comment>
<dbReference type="InterPro" id="IPR005953">
    <property type="entry name" value="ATP_synth_csu_bac/chlpt"/>
</dbReference>
<dbReference type="OrthoDB" id="5296711at2"/>
<feature type="site" description="Reversibly protonated during proton transport" evidence="12">
    <location>
        <position position="95"/>
    </location>
</feature>
<evidence type="ECO:0000256" key="9">
    <source>
        <dbReference type="ARBA" id="ARBA00023121"/>
    </source>
</evidence>
<evidence type="ECO:0000256" key="13">
    <source>
        <dbReference type="SAM" id="SignalP"/>
    </source>
</evidence>
<dbReference type="Proteomes" id="UP000199611">
    <property type="component" value="Unassembled WGS sequence"/>
</dbReference>
<dbReference type="InterPro" id="IPR020537">
    <property type="entry name" value="ATP_synth_F0_csu_DDCD_BS"/>
</dbReference>
<comment type="function">
    <text evidence="12">Key component of the F(0) channel; it plays a direct role in translocation across the membrane. A homomeric c-ring of between 10-14 subunits forms the central stalk rotor element with the F(1) delta and epsilon subunits.</text>
</comment>
<dbReference type="InterPro" id="IPR035921">
    <property type="entry name" value="F/V-ATP_Csub_sf"/>
</dbReference>
<sequence>MLRRTGLLTVLFSLGFAALACAAEEAGVGADVTVTGLKFFSWSALAAAVAITFAAAGCGVGQGLAVKGSVEGVARNPEASGKITVTMLIGLAMIESLTIYALVVALILIYANPVSKLIQGFIGLAGH</sequence>
<feature type="signal peptide" evidence="13">
    <location>
        <begin position="1"/>
        <end position="22"/>
    </location>
</feature>
<dbReference type="GO" id="GO:0046933">
    <property type="term" value="F:proton-transporting ATP synthase activity, rotational mechanism"/>
    <property type="evidence" value="ECO:0007669"/>
    <property type="project" value="UniProtKB-UniRule"/>
</dbReference>
<feature type="chain" id="PRO_5011739477" description="ATP synthase subunit c" evidence="13">
    <location>
        <begin position="23"/>
        <end position="127"/>
    </location>
</feature>
<dbReference type="NCBIfam" id="TIGR01260">
    <property type="entry name" value="ATP_synt_c"/>
    <property type="match status" value="1"/>
</dbReference>
<dbReference type="PRINTS" id="PR00124">
    <property type="entry name" value="ATPASEC"/>
</dbReference>
<dbReference type="PANTHER" id="PTHR10031">
    <property type="entry name" value="ATP SYNTHASE LIPID-BINDING PROTEIN, MITOCHONDRIAL"/>
    <property type="match status" value="1"/>
</dbReference>
<keyword evidence="8 12" id="KW-0406">Ion transport</keyword>